<keyword evidence="6" id="KW-0735">Signal-anchor</keyword>
<evidence type="ECO:0000256" key="2">
    <source>
        <dbReference type="ARBA" id="ARBA00004597"/>
    </source>
</evidence>
<accession>A0A2I6J1H5</accession>
<keyword evidence="3" id="KW-0812">Transmembrane</keyword>
<name>A0A2I6J1H5_VACCV</name>
<evidence type="ECO:0000256" key="7">
    <source>
        <dbReference type="ARBA" id="ARBA00022989"/>
    </source>
</evidence>
<dbReference type="InterPro" id="IPR016186">
    <property type="entry name" value="C-type_lectin-like/link_sf"/>
</dbReference>
<dbReference type="Proteomes" id="UP000270450">
    <property type="component" value="Segment"/>
</dbReference>
<evidence type="ECO:0000256" key="8">
    <source>
        <dbReference type="ARBA" id="ARBA00023136"/>
    </source>
</evidence>
<dbReference type="Pfam" id="PF05966">
    <property type="entry name" value="Chordopox_A33R"/>
    <property type="match status" value="1"/>
</dbReference>
<evidence type="ECO:0000256" key="13">
    <source>
        <dbReference type="ARBA" id="ARBA00046059"/>
    </source>
</evidence>
<keyword evidence="4" id="KW-0946">Virion</keyword>
<evidence type="ECO:0000256" key="14">
    <source>
        <dbReference type="ARBA" id="ARBA00046978"/>
    </source>
</evidence>
<evidence type="ECO:0000256" key="12">
    <source>
        <dbReference type="ARBA" id="ARBA00034879"/>
    </source>
</evidence>
<comment type="subcellular location">
    <subcellularLocation>
        <location evidence="2">Host membrane</location>
        <topology evidence="2">Single-pass type II membrane protein</topology>
    </subcellularLocation>
    <subcellularLocation>
        <location evidence="1">Virion membrane</location>
        <topology evidence="1">Single-pass type II membrane protein</topology>
    </subcellularLocation>
</comment>
<evidence type="ECO:0000256" key="6">
    <source>
        <dbReference type="ARBA" id="ARBA00022968"/>
    </source>
</evidence>
<evidence type="ECO:0000256" key="4">
    <source>
        <dbReference type="ARBA" id="ARBA00022844"/>
    </source>
</evidence>
<dbReference type="GO" id="GO:0055036">
    <property type="term" value="C:virion membrane"/>
    <property type="evidence" value="ECO:0007669"/>
    <property type="project" value="UniProtKB-SubCell"/>
</dbReference>
<protein>
    <recommendedName>
        <fullName evidence="12">Protein OPG161</fullName>
    </recommendedName>
</protein>
<evidence type="ECO:0000313" key="15">
    <source>
        <dbReference type="EMBL" id="AUL80312.1"/>
    </source>
</evidence>
<evidence type="ECO:0000256" key="1">
    <source>
        <dbReference type="ARBA" id="ARBA00004208"/>
    </source>
</evidence>
<keyword evidence="7" id="KW-1133">Transmembrane helix</keyword>
<organism evidence="15">
    <name type="scientific">Vaccinia virus</name>
    <name type="common">VACV</name>
    <name type="synonym">Orthopoxvirus vaccinia</name>
    <dbReference type="NCBI Taxonomy" id="10245"/>
    <lineage>
        <taxon>Viruses</taxon>
        <taxon>Varidnaviria</taxon>
        <taxon>Bamfordvirae</taxon>
        <taxon>Nucleocytoviricota</taxon>
        <taxon>Pokkesviricetes</taxon>
        <taxon>Chitovirales</taxon>
        <taxon>Poxviridae</taxon>
        <taxon>Chordopoxvirinae</taxon>
        <taxon>Orthopoxvirus</taxon>
    </lineage>
</organism>
<dbReference type="EMBL" id="MG012795">
    <property type="protein sequence ID" value="AUL80312.1"/>
    <property type="molecule type" value="Genomic_DNA"/>
</dbReference>
<sequence>MVISLLSMISMSAFLIVRLDQSMSANEAAITDAVAAASSTHRKVGSSTTQYDHKENCNGLHYQRSCYILHSDYQLFSDAKANCTAESPTLPNKSDVLITWLIDYVEDTWGCDGNPITKTTSDYQDFDVSQEVRKYF</sequence>
<dbReference type="Gene3D" id="3.10.100.10">
    <property type="entry name" value="Mannose-Binding Protein A, subunit A"/>
    <property type="match status" value="1"/>
</dbReference>
<dbReference type="InterPro" id="IPR009238">
    <property type="entry name" value="Chordopox_A33R"/>
</dbReference>
<keyword evidence="10" id="KW-0325">Glycoprotein</keyword>
<keyword evidence="5" id="KW-1043">Host membrane</keyword>
<evidence type="ECO:0000256" key="11">
    <source>
        <dbReference type="ARBA" id="ARBA00034751"/>
    </source>
</evidence>
<keyword evidence="8" id="KW-0472">Membrane</keyword>
<evidence type="ECO:0000256" key="5">
    <source>
        <dbReference type="ARBA" id="ARBA00022870"/>
    </source>
</evidence>
<evidence type="ECO:0000256" key="3">
    <source>
        <dbReference type="ARBA" id="ARBA00022692"/>
    </source>
</evidence>
<comment type="subunit">
    <text evidence="14">Homodimer, disulfide-linked. Interacts with protein OPG190. Interacts (via C-terminus) with protein OPG164. Interacts with OPG162.</text>
</comment>
<comment type="similarity">
    <text evidence="11">Belongs to the orthopoxvirus OPG161 family.</text>
</comment>
<evidence type="ECO:0000256" key="9">
    <source>
        <dbReference type="ARBA" id="ARBA00023157"/>
    </source>
</evidence>
<evidence type="ECO:0000256" key="10">
    <source>
        <dbReference type="ARBA" id="ARBA00023180"/>
    </source>
</evidence>
<comment type="function">
    <text evidence="13">Forms a complex with OPG162 and OPG190 to coordinate the incorporation of OPG164 into wrapped enveloped virion (EV) membranes and, subsequently, the production of actin tails. Therefore plays an essential role in efficient cell-to-cell spread of viral particles.</text>
</comment>
<proteinExistence type="inferred from homology"/>
<dbReference type="GO" id="GO:0033644">
    <property type="term" value="C:host cell membrane"/>
    <property type="evidence" value="ECO:0007669"/>
    <property type="project" value="UniProtKB-SubCell"/>
</dbReference>
<keyword evidence="9" id="KW-1015">Disulfide bond</keyword>
<reference evidence="15" key="1">
    <citation type="journal article" date="2018" name="Emerg. Infect. Dis.">
        <title>Ocular Vaccinia Infection in Dairy Worker, Brazil.</title>
        <authorList>
            <person name="Teixeira Lima M."/>
            <person name="Pereira Oliveira G."/>
            <person name="Bretas de Oliveira D."/>
            <person name="Mesquita Vaz S."/>
            <person name="de Souza Trindade G."/>
            <person name="Santos Abrahao J."/>
            <person name="Geessien Kroon E."/>
        </authorList>
    </citation>
    <scope>NUCLEOTIDE SEQUENCE [LARGE SCALE GENOMIC DNA]</scope>
    <source>
        <strain evidence="15">CEyV1</strain>
    </source>
</reference>